<gene>
    <name evidence="2" type="ORF">D1114_20720</name>
</gene>
<proteinExistence type="predicted"/>
<organism evidence="2 3">
    <name type="scientific">Cereibacter sphaeroides</name>
    <name type="common">Rhodobacter sphaeroides</name>
    <dbReference type="NCBI Taxonomy" id="1063"/>
    <lineage>
        <taxon>Bacteria</taxon>
        <taxon>Pseudomonadati</taxon>
        <taxon>Pseudomonadota</taxon>
        <taxon>Alphaproteobacteria</taxon>
        <taxon>Rhodobacterales</taxon>
        <taxon>Paracoccaceae</taxon>
        <taxon>Cereibacter</taxon>
    </lineage>
</organism>
<dbReference type="EMBL" id="QWGP01000037">
    <property type="protein sequence ID" value="RHZ91184.1"/>
    <property type="molecule type" value="Genomic_DNA"/>
</dbReference>
<reference evidence="2 3" key="1">
    <citation type="submission" date="2018-08" db="EMBL/GenBank/DDBJ databases">
        <title>Draft genome sequence of Rhodobacter sphaeroides FY.</title>
        <authorList>
            <person name="Rayyan A."/>
            <person name="Meyer T.E."/>
            <person name="Kyndt J.A."/>
        </authorList>
    </citation>
    <scope>NUCLEOTIDE SEQUENCE [LARGE SCALE GENOMIC DNA]</scope>
    <source>
        <strain evidence="2 3">FY</strain>
    </source>
</reference>
<comment type="caution">
    <text evidence="2">The sequence shown here is derived from an EMBL/GenBank/DDBJ whole genome shotgun (WGS) entry which is preliminary data.</text>
</comment>
<accession>A0AAX1UFP7</accession>
<protein>
    <submittedName>
        <fullName evidence="2">Uncharacterized protein</fullName>
    </submittedName>
</protein>
<name>A0AAX1UFP7_CERSP</name>
<dbReference type="AlphaFoldDB" id="A0AAX1UFP7"/>
<feature type="region of interest" description="Disordered" evidence="1">
    <location>
        <begin position="160"/>
        <end position="209"/>
    </location>
</feature>
<sequence>MPRQVFLCRRAHGGHPRFRIGRRSLAVDPMLQDCRARLRADRRHPSLRLHHWPAGTTSASWRSKSFIPFRAARDPRASAAALGRCRPVARRIGVLGPSPPEEARVTREAGTATGLALEIFSGGGALSGSVEMKGEAMIMVAAGDLLLPPLITIQTVEQAMRDRDGRGGPKDVAEYIRPRSPAGSRRISRSPCRSARAFPRLPAAHRAAG</sequence>
<evidence type="ECO:0000256" key="1">
    <source>
        <dbReference type="SAM" id="MobiDB-lite"/>
    </source>
</evidence>
<evidence type="ECO:0000313" key="3">
    <source>
        <dbReference type="Proteomes" id="UP000266305"/>
    </source>
</evidence>
<feature type="compositionally biased region" description="Basic and acidic residues" evidence="1">
    <location>
        <begin position="160"/>
        <end position="177"/>
    </location>
</feature>
<evidence type="ECO:0000313" key="2">
    <source>
        <dbReference type="EMBL" id="RHZ91184.1"/>
    </source>
</evidence>
<dbReference type="Proteomes" id="UP000266305">
    <property type="component" value="Unassembled WGS sequence"/>
</dbReference>